<dbReference type="EMBL" id="JUIW01000007">
    <property type="protein sequence ID" value="RYJ42545.1"/>
    <property type="molecule type" value="Genomic_DNA"/>
</dbReference>
<evidence type="ECO:0000313" key="2">
    <source>
        <dbReference type="EMBL" id="RYJ42545.1"/>
    </source>
</evidence>
<keyword evidence="3" id="KW-1185">Reference proteome</keyword>
<comment type="caution">
    <text evidence="2">The sequence shown here is derived from an EMBL/GenBank/DDBJ whole genome shotgun (WGS) entry which is preliminary data.</text>
</comment>
<evidence type="ECO:0000256" key="1">
    <source>
        <dbReference type="SAM" id="Phobius"/>
    </source>
</evidence>
<sequence length="183" mass="21187">MKFEIPFNPALYKEKTINVFNHIWYTRIRNTHLLMVQAILITIIGIWFLASGLTVAMSGYLFIAVGIHLFINCSSHYINISRNRKKQHRLIESAIQKNKNTTAIVEFNKEAFHYESAGISVTLNWDNCTGFKVIKKNYVLLYFNTSFTPAYLISKEEITPQGFKDIISFLENKNWYPAAIPTL</sequence>
<feature type="transmembrane region" description="Helical" evidence="1">
    <location>
        <begin position="59"/>
        <end position="80"/>
    </location>
</feature>
<feature type="transmembrane region" description="Helical" evidence="1">
    <location>
        <begin position="33"/>
        <end position="53"/>
    </location>
</feature>
<reference evidence="2 3" key="1">
    <citation type="submission" date="2014-12" db="EMBL/GenBank/DDBJ databases">
        <title>Genome sequence of Flavobacterium beibuense RSKm HC5.</title>
        <authorList>
            <person name="Kim J.F."/>
            <person name="Song J.Y."/>
            <person name="Kwak M.-J."/>
            <person name="Lee S.-W."/>
        </authorList>
    </citation>
    <scope>NUCLEOTIDE SEQUENCE [LARGE SCALE GENOMIC DNA]</scope>
    <source>
        <strain evidence="2 3">RSKm HC5</strain>
    </source>
</reference>
<dbReference type="Proteomes" id="UP000289775">
    <property type="component" value="Unassembled WGS sequence"/>
</dbReference>
<dbReference type="RefSeq" id="WP_129751438.1">
    <property type="nucleotide sequence ID" value="NZ_JUIW01000007.1"/>
</dbReference>
<proteinExistence type="predicted"/>
<dbReference type="OrthoDB" id="1361843at2"/>
<evidence type="ECO:0000313" key="3">
    <source>
        <dbReference type="Proteomes" id="UP000289775"/>
    </source>
</evidence>
<organism evidence="2 3">
    <name type="scientific">Flavobacterium beibuense</name>
    <dbReference type="NCBI Taxonomy" id="657326"/>
    <lineage>
        <taxon>Bacteria</taxon>
        <taxon>Pseudomonadati</taxon>
        <taxon>Bacteroidota</taxon>
        <taxon>Flavobacteriia</taxon>
        <taxon>Flavobacteriales</taxon>
        <taxon>Flavobacteriaceae</taxon>
        <taxon>Flavobacterium</taxon>
    </lineage>
</organism>
<gene>
    <name evidence="2" type="ORF">NU09_2331</name>
</gene>
<keyword evidence="1" id="KW-0812">Transmembrane</keyword>
<keyword evidence="1" id="KW-0472">Membrane</keyword>
<keyword evidence="1" id="KW-1133">Transmembrane helix</keyword>
<dbReference type="AlphaFoldDB" id="A0A444W9F9"/>
<accession>A0A444W9F9</accession>
<name>A0A444W9F9_9FLAO</name>
<evidence type="ECO:0008006" key="4">
    <source>
        <dbReference type="Google" id="ProtNLM"/>
    </source>
</evidence>
<protein>
    <recommendedName>
        <fullName evidence="4">YcxB-like protein domain-containing protein</fullName>
    </recommendedName>
</protein>